<sequence>MQINKAEVQTKLRNLTTQYYRESKKTKSGSGADSKSKWFAFEHLQFMRDKTTRHSRESGAMKETDPHVFVKYPFNSSRISLTRTEGFFGTHFNLNVVPVGIPSTLHCPGANVFVAMSSKSNGPGGAYDAFDDCLRRRKLCK</sequence>
<reference evidence="2 3" key="1">
    <citation type="submission" date="2023-02" db="EMBL/GenBank/DDBJ databases">
        <title>LHISI_Scaffold_Assembly.</title>
        <authorList>
            <person name="Stuart O.P."/>
            <person name="Cleave R."/>
            <person name="Magrath M.J.L."/>
            <person name="Mikheyev A.S."/>
        </authorList>
    </citation>
    <scope>NUCLEOTIDE SEQUENCE [LARGE SCALE GENOMIC DNA]</scope>
    <source>
        <strain evidence="2">Daus_M_001</strain>
        <tissue evidence="2">Leg muscle</tissue>
    </source>
</reference>
<name>A0ABQ9I136_9NEOP</name>
<keyword evidence="3" id="KW-1185">Reference proteome</keyword>
<dbReference type="Proteomes" id="UP001159363">
    <property type="component" value="Chromosome 3"/>
</dbReference>
<accession>A0ABQ9I136</accession>
<protein>
    <recommendedName>
        <fullName evidence="1">MADF domain-containing protein</fullName>
    </recommendedName>
</protein>
<comment type="caution">
    <text evidence="2">The sequence shown here is derived from an EMBL/GenBank/DDBJ whole genome shotgun (WGS) entry which is preliminary data.</text>
</comment>
<evidence type="ECO:0000313" key="3">
    <source>
        <dbReference type="Proteomes" id="UP001159363"/>
    </source>
</evidence>
<dbReference type="Pfam" id="PF10545">
    <property type="entry name" value="MADF_DNA_bdg"/>
    <property type="match status" value="1"/>
</dbReference>
<dbReference type="EMBL" id="JARBHB010000003">
    <property type="protein sequence ID" value="KAJ8890339.1"/>
    <property type="molecule type" value="Genomic_DNA"/>
</dbReference>
<feature type="domain" description="MADF" evidence="1">
    <location>
        <begin position="3"/>
        <end position="47"/>
    </location>
</feature>
<evidence type="ECO:0000313" key="2">
    <source>
        <dbReference type="EMBL" id="KAJ8890339.1"/>
    </source>
</evidence>
<evidence type="ECO:0000259" key="1">
    <source>
        <dbReference type="Pfam" id="PF10545"/>
    </source>
</evidence>
<dbReference type="InterPro" id="IPR006578">
    <property type="entry name" value="MADF-dom"/>
</dbReference>
<proteinExistence type="predicted"/>
<gene>
    <name evidence="2" type="ORF">PR048_009847</name>
</gene>
<organism evidence="2 3">
    <name type="scientific">Dryococelus australis</name>
    <dbReference type="NCBI Taxonomy" id="614101"/>
    <lineage>
        <taxon>Eukaryota</taxon>
        <taxon>Metazoa</taxon>
        <taxon>Ecdysozoa</taxon>
        <taxon>Arthropoda</taxon>
        <taxon>Hexapoda</taxon>
        <taxon>Insecta</taxon>
        <taxon>Pterygota</taxon>
        <taxon>Neoptera</taxon>
        <taxon>Polyneoptera</taxon>
        <taxon>Phasmatodea</taxon>
        <taxon>Verophasmatodea</taxon>
        <taxon>Anareolatae</taxon>
        <taxon>Phasmatidae</taxon>
        <taxon>Eurycanthinae</taxon>
        <taxon>Dryococelus</taxon>
    </lineage>
</organism>